<dbReference type="Proteomes" id="UP001196413">
    <property type="component" value="Unassembled WGS sequence"/>
</dbReference>
<dbReference type="AlphaFoldDB" id="A0AAD5RDZ0"/>
<gene>
    <name evidence="1" type="ORF">KIN20_037428</name>
</gene>
<evidence type="ECO:0008006" key="3">
    <source>
        <dbReference type="Google" id="ProtNLM"/>
    </source>
</evidence>
<organism evidence="1 2">
    <name type="scientific">Parelaphostrongylus tenuis</name>
    <name type="common">Meningeal worm</name>
    <dbReference type="NCBI Taxonomy" id="148309"/>
    <lineage>
        <taxon>Eukaryota</taxon>
        <taxon>Metazoa</taxon>
        <taxon>Ecdysozoa</taxon>
        <taxon>Nematoda</taxon>
        <taxon>Chromadorea</taxon>
        <taxon>Rhabditida</taxon>
        <taxon>Rhabditina</taxon>
        <taxon>Rhabditomorpha</taxon>
        <taxon>Strongyloidea</taxon>
        <taxon>Metastrongylidae</taxon>
        <taxon>Parelaphostrongylus</taxon>
    </lineage>
</organism>
<evidence type="ECO:0000313" key="1">
    <source>
        <dbReference type="EMBL" id="KAJ1374683.1"/>
    </source>
</evidence>
<comment type="caution">
    <text evidence="1">The sequence shown here is derived from an EMBL/GenBank/DDBJ whole genome shotgun (WGS) entry which is preliminary data.</text>
</comment>
<protein>
    <recommendedName>
        <fullName evidence="3">Amidinotransferase</fullName>
    </recommendedName>
</protein>
<keyword evidence="2" id="KW-1185">Reference proteome</keyword>
<dbReference type="Pfam" id="PF19420">
    <property type="entry name" value="DDAH_eukar"/>
    <property type="match status" value="1"/>
</dbReference>
<dbReference type="EMBL" id="JAHQIW010007478">
    <property type="protein sequence ID" value="KAJ1374683.1"/>
    <property type="molecule type" value="Genomic_DNA"/>
</dbReference>
<reference evidence="1" key="1">
    <citation type="submission" date="2021-06" db="EMBL/GenBank/DDBJ databases">
        <title>Parelaphostrongylus tenuis whole genome reference sequence.</title>
        <authorList>
            <person name="Garwood T.J."/>
            <person name="Larsen P.A."/>
            <person name="Fountain-Jones N.M."/>
            <person name="Garbe J.R."/>
            <person name="Macchietto M.G."/>
            <person name="Kania S.A."/>
            <person name="Gerhold R.W."/>
            <person name="Richards J.E."/>
            <person name="Wolf T.M."/>
        </authorList>
    </citation>
    <scope>NUCLEOTIDE SEQUENCE</scope>
    <source>
        <strain evidence="1">MNPRO001-30</strain>
        <tissue evidence="1">Meninges</tissue>
    </source>
</reference>
<accession>A0AAD5RDZ0</accession>
<evidence type="ECO:0000313" key="2">
    <source>
        <dbReference type="Proteomes" id="UP001196413"/>
    </source>
</evidence>
<proteinExistence type="predicted"/>
<dbReference type="Gene3D" id="3.75.10.10">
    <property type="entry name" value="L-arginine/glycine Amidinotransferase, Chain A"/>
    <property type="match status" value="1"/>
</dbReference>
<dbReference type="SUPFAM" id="SSF55909">
    <property type="entry name" value="Pentein"/>
    <property type="match status" value="1"/>
</dbReference>
<dbReference type="GO" id="GO:0016990">
    <property type="term" value="F:arginine deiminase activity"/>
    <property type="evidence" value="ECO:0007669"/>
    <property type="project" value="TreeGrafter"/>
</dbReference>
<sequence>MASATVPLKNVATTAKRILMCRPTYFQVSYSINPWMDTRRGVNNVKAMEQWTTLKTTLESCGAHVEVMEADGAESYPDIVFSANAAVIKGKRAYLANFAHPERKGERYFFEQWLTNHGFECVGDLDIPFEGSGDALWGGNGNRTLFTGVGPRTDVRALKDLCEKLNDGSSWKALGCRLIDPRFYHIDTAFCPLNEELAIYYPYAFDHITQHNMRNETDLIAVSDEEARNFACNAVVVGRNVVMHHKNDEIGNKLEKLGFHLIFVDMSEFIKSGGSAKCCTLAIG</sequence>
<dbReference type="PANTHER" id="PTHR47271">
    <property type="entry name" value="ARGININE DEIMINASE"/>
    <property type="match status" value="1"/>
</dbReference>
<dbReference type="PANTHER" id="PTHR47271:SF2">
    <property type="entry name" value="ARGININE DEIMINASE"/>
    <property type="match status" value="1"/>
</dbReference>
<name>A0AAD5RDZ0_PARTN</name>
<dbReference type="GO" id="GO:0019546">
    <property type="term" value="P:L-arginine deiminase pathway"/>
    <property type="evidence" value="ECO:0007669"/>
    <property type="project" value="TreeGrafter"/>
</dbReference>